<proteinExistence type="inferred from homology"/>
<feature type="binding site" evidence="8">
    <location>
        <begin position="86"/>
        <end position="93"/>
    </location>
    <ligand>
        <name>ATP</name>
        <dbReference type="ChEBI" id="CHEBI:30616"/>
    </ligand>
</feature>
<evidence type="ECO:0000256" key="8">
    <source>
        <dbReference type="HAMAP-Rule" id="MF_01543"/>
    </source>
</evidence>
<evidence type="ECO:0000256" key="1">
    <source>
        <dbReference type="ARBA" id="ARBA00004777"/>
    </source>
</evidence>
<dbReference type="UniPathway" id="UPA00193"/>
<dbReference type="CDD" id="cd00477">
    <property type="entry name" value="FTHFS"/>
    <property type="match status" value="1"/>
</dbReference>
<protein>
    <recommendedName>
        <fullName evidence="8">Formate--tetrahydrofolate ligase</fullName>
        <ecNumber evidence="8">6.3.4.3</ecNumber>
    </recommendedName>
    <alternativeName>
        <fullName evidence="8">Formyltetrahydrofolate synthetase</fullName>
        <shortName evidence="8">FHS</shortName>
        <shortName evidence="8">FTHFS</shortName>
    </alternativeName>
</protein>
<comment type="similarity">
    <text evidence="7 8">Belongs to the formate--tetrahydrofolate ligase family.</text>
</comment>
<dbReference type="Gene3D" id="3.30.1510.10">
    <property type="entry name" value="Domain 2, N(10)-formyltetrahydrofolate synthetase"/>
    <property type="match status" value="1"/>
</dbReference>
<comment type="caution">
    <text evidence="9">The sequence shown here is derived from an EMBL/GenBank/DDBJ whole genome shotgun (WGS) entry which is preliminary data.</text>
</comment>
<sequence>MECDAAKLWNFSYLCAFIFKITMKSDIEIARSIELTKIKQVARDYDIPVEEIHNYGRYIAKVPETLIDEEKVKQSNLILVTAITPTKAGIGKTTVSIGLALGLTKIGKKAICALREPSLGPCFGMKGGAAGGGYAQVLPMDKINLHFTGDFHAITSAHNMIAALLDNYMYQNQDNGFALKEVLWNRVLDVNDRGLRYIITGLGGKTNGITRESGFDITPASEIMAILCLAKDEDDLRRRIENILLGFTIDNKPFTVKDLGVAGAITVLLKDAIAPNLVQTTEHTAAFVHGGPFANIAHGCNSVMATKLAMTFGDYVITEAGFGADLGAEKFYDIKCRKSGLQPKLTIIVATAQGLKMHGGVSLDQIKEPNAEGLTKGLANLDKHIENLRSFGQTVVVAFNRYANDTEEEIDLVRQHCAAQGIGFAVNNAFVEGGNGAVELANLVVDTIENQPSEPLRLAYNDDDTVEEKISKVACNLYGANMITYSAAAKKKLKRIQELGYGHFPICIAKTQYSFSTDSKLYGVVKDFEFHVRDIVLNAGAEMLVIIAGEIMRMPGLPKEPQALHIDIVNGEIEGLS</sequence>
<evidence type="ECO:0000256" key="2">
    <source>
        <dbReference type="ARBA" id="ARBA00022563"/>
    </source>
</evidence>
<evidence type="ECO:0000313" key="9">
    <source>
        <dbReference type="EMBL" id="EDU98785.1"/>
    </source>
</evidence>
<evidence type="ECO:0000256" key="5">
    <source>
        <dbReference type="ARBA" id="ARBA00022840"/>
    </source>
</evidence>
<evidence type="ECO:0000256" key="4">
    <source>
        <dbReference type="ARBA" id="ARBA00022741"/>
    </source>
</evidence>
<dbReference type="FunFam" id="3.30.1510.10:FF:000001">
    <property type="entry name" value="Formate--tetrahydrofolate ligase"/>
    <property type="match status" value="1"/>
</dbReference>
<evidence type="ECO:0000256" key="7">
    <source>
        <dbReference type="ARBA" id="ARBA00061363"/>
    </source>
</evidence>
<dbReference type="STRING" id="470145.BACCOP_04089"/>
<dbReference type="InterPro" id="IPR027417">
    <property type="entry name" value="P-loop_NTPase"/>
</dbReference>
<dbReference type="PROSITE" id="PS00722">
    <property type="entry name" value="FTHFS_2"/>
    <property type="match status" value="1"/>
</dbReference>
<comment type="pathway">
    <text evidence="1 8">One-carbon metabolism; tetrahydrofolate interconversion.</text>
</comment>
<dbReference type="HAMAP" id="MF_01543">
    <property type="entry name" value="FTHFS"/>
    <property type="match status" value="1"/>
</dbReference>
<evidence type="ECO:0000256" key="3">
    <source>
        <dbReference type="ARBA" id="ARBA00022598"/>
    </source>
</evidence>
<dbReference type="Gene3D" id="3.10.410.10">
    <property type="entry name" value="Formyltetrahydrofolate synthetase, domain 3"/>
    <property type="match status" value="1"/>
</dbReference>
<comment type="catalytic activity">
    <reaction evidence="6 8">
        <text>(6S)-5,6,7,8-tetrahydrofolate + formate + ATP = (6R)-10-formyltetrahydrofolate + ADP + phosphate</text>
        <dbReference type="Rhea" id="RHEA:20221"/>
        <dbReference type="ChEBI" id="CHEBI:15740"/>
        <dbReference type="ChEBI" id="CHEBI:30616"/>
        <dbReference type="ChEBI" id="CHEBI:43474"/>
        <dbReference type="ChEBI" id="CHEBI:57453"/>
        <dbReference type="ChEBI" id="CHEBI:195366"/>
        <dbReference type="ChEBI" id="CHEBI:456216"/>
        <dbReference type="EC" id="6.3.4.3"/>
    </reaction>
</comment>
<keyword evidence="2 8" id="KW-0554">One-carbon metabolism</keyword>
<gene>
    <name evidence="8 9" type="primary">fhs</name>
    <name evidence="9" type="ORF">BACCOP_04089</name>
</gene>
<dbReference type="InterPro" id="IPR000559">
    <property type="entry name" value="Formate_THF_ligase"/>
</dbReference>
<dbReference type="EC" id="6.3.4.3" evidence="8"/>
<dbReference type="Gene3D" id="3.40.50.300">
    <property type="entry name" value="P-loop containing nucleotide triphosphate hydrolases"/>
    <property type="match status" value="1"/>
</dbReference>
<dbReference type="GO" id="GO:0035999">
    <property type="term" value="P:tetrahydrofolate interconversion"/>
    <property type="evidence" value="ECO:0007669"/>
    <property type="project" value="UniProtKB-UniRule"/>
</dbReference>
<dbReference type="EMBL" id="ABIY02000126">
    <property type="protein sequence ID" value="EDU98785.1"/>
    <property type="molecule type" value="Genomic_DNA"/>
</dbReference>
<keyword evidence="3 8" id="KW-0436">Ligase</keyword>
<dbReference type="eggNOG" id="COG2759">
    <property type="taxonomic scope" value="Bacteria"/>
</dbReference>
<organism evidence="9 10">
    <name type="scientific">Phocaeicola coprocola DSM 17136</name>
    <dbReference type="NCBI Taxonomy" id="470145"/>
    <lineage>
        <taxon>Bacteria</taxon>
        <taxon>Pseudomonadati</taxon>
        <taxon>Bacteroidota</taxon>
        <taxon>Bacteroidia</taxon>
        <taxon>Bacteroidales</taxon>
        <taxon>Bacteroidaceae</taxon>
        <taxon>Phocaeicola</taxon>
    </lineage>
</organism>
<dbReference type="GO" id="GO:0004329">
    <property type="term" value="F:formate-tetrahydrofolate ligase activity"/>
    <property type="evidence" value="ECO:0007669"/>
    <property type="project" value="UniProtKB-UniRule"/>
</dbReference>
<dbReference type="InterPro" id="IPR020628">
    <property type="entry name" value="Formate_THF_ligase_CS"/>
</dbReference>
<reference evidence="9 10" key="1">
    <citation type="submission" date="2008-04" db="EMBL/GenBank/DDBJ databases">
        <title>Draft genome sequence of Bacteroides coprocola (DSM 17136).</title>
        <authorList>
            <person name="Sudarsanam P."/>
            <person name="Ley R."/>
            <person name="Guruge J."/>
            <person name="Turnbaugh P.J."/>
            <person name="Mahowald M."/>
            <person name="Liep D."/>
            <person name="Gordon J."/>
        </authorList>
    </citation>
    <scope>NUCLEOTIDE SEQUENCE [LARGE SCALE GENOMIC DNA]</scope>
    <source>
        <strain evidence="9 10">DSM 17136</strain>
    </source>
</reference>
<name>B3JQD1_9BACT</name>
<evidence type="ECO:0000313" key="10">
    <source>
        <dbReference type="Proteomes" id="UP000003146"/>
    </source>
</evidence>
<evidence type="ECO:0000256" key="6">
    <source>
        <dbReference type="ARBA" id="ARBA00049033"/>
    </source>
</evidence>
<dbReference type="NCBIfam" id="NF010030">
    <property type="entry name" value="PRK13505.1"/>
    <property type="match status" value="1"/>
</dbReference>
<dbReference type="PROSITE" id="PS00721">
    <property type="entry name" value="FTHFS_1"/>
    <property type="match status" value="1"/>
</dbReference>
<dbReference type="GO" id="GO:0005524">
    <property type="term" value="F:ATP binding"/>
    <property type="evidence" value="ECO:0007669"/>
    <property type="project" value="UniProtKB-UniRule"/>
</dbReference>
<dbReference type="SUPFAM" id="SSF52540">
    <property type="entry name" value="P-loop containing nucleoside triphosphate hydrolases"/>
    <property type="match status" value="1"/>
</dbReference>
<keyword evidence="5 8" id="KW-0067">ATP-binding</keyword>
<dbReference type="HOGENOM" id="CLU_003601_3_3_10"/>
<dbReference type="AlphaFoldDB" id="B3JQD1"/>
<dbReference type="Proteomes" id="UP000003146">
    <property type="component" value="Unassembled WGS sequence"/>
</dbReference>
<accession>B3JQD1</accession>
<dbReference type="Pfam" id="PF01268">
    <property type="entry name" value="FTHFS"/>
    <property type="match status" value="1"/>
</dbReference>
<keyword evidence="4 8" id="KW-0547">Nucleotide-binding</keyword>
<reference evidence="9 10" key="2">
    <citation type="submission" date="2008-04" db="EMBL/GenBank/DDBJ databases">
        <authorList>
            <person name="Fulton L."/>
            <person name="Clifton S."/>
            <person name="Fulton B."/>
            <person name="Xu J."/>
            <person name="Minx P."/>
            <person name="Pepin K.H."/>
            <person name="Johnson M."/>
            <person name="Thiruvilangam P."/>
            <person name="Bhonagiri V."/>
            <person name="Nash W.E."/>
            <person name="Mardis E.R."/>
            <person name="Wilson R.K."/>
        </authorList>
    </citation>
    <scope>NUCLEOTIDE SEQUENCE [LARGE SCALE GENOMIC DNA]</scope>
    <source>
        <strain evidence="9 10">DSM 17136</strain>
    </source>
</reference>